<dbReference type="InterPro" id="IPR019818">
    <property type="entry name" value="IsoCit/isopropylmalate_DH_CS"/>
</dbReference>
<dbReference type="GO" id="GO:0006099">
    <property type="term" value="P:tricarboxylic acid cycle"/>
    <property type="evidence" value="ECO:0007669"/>
    <property type="project" value="UniProtKB-UniRule"/>
</dbReference>
<keyword evidence="8 14" id="KW-0809">Transit peptide</keyword>
<dbReference type="Ensembl" id="ENSRBIT00000036737.1">
    <property type="protein sequence ID" value="ENSRBIP00000012995.1"/>
    <property type="gene ID" value="ENSRBIG00000030450.1"/>
</dbReference>
<evidence type="ECO:0000256" key="5">
    <source>
        <dbReference type="ARBA" id="ARBA00022532"/>
    </source>
</evidence>
<keyword evidence="9" id="KW-0560">Oxidoreductase</keyword>
<reference evidence="16" key="3">
    <citation type="submission" date="2025-09" db="UniProtKB">
        <authorList>
            <consortium name="Ensembl"/>
        </authorList>
    </citation>
    <scope>IDENTIFICATION</scope>
</reference>
<keyword evidence="7" id="KW-0460">Magnesium</keyword>
<comment type="subcellular location">
    <subcellularLocation>
        <location evidence="14">Mitochondrion</location>
    </subcellularLocation>
</comment>
<dbReference type="GO" id="GO:0006102">
    <property type="term" value="P:isocitrate metabolic process"/>
    <property type="evidence" value="ECO:0007669"/>
    <property type="project" value="TreeGrafter"/>
</dbReference>
<dbReference type="GO" id="GO:0004449">
    <property type="term" value="F:isocitrate dehydrogenase (NAD+) activity"/>
    <property type="evidence" value="ECO:0007669"/>
    <property type="project" value="UniProtKB-EC"/>
</dbReference>
<evidence type="ECO:0000313" key="17">
    <source>
        <dbReference type="Proteomes" id="UP000233180"/>
    </source>
</evidence>
<keyword evidence="14" id="KW-0496">Mitochondrion</keyword>
<feature type="domain" description="Isopropylmalate dehydrogenase-like" evidence="15">
    <location>
        <begin position="49"/>
        <end position="361"/>
    </location>
</feature>
<dbReference type="InterPro" id="IPR004434">
    <property type="entry name" value="Isocitrate_DH_NAD"/>
</dbReference>
<dbReference type="STRING" id="61621.ENSRBIP00000012995"/>
<dbReference type="GO" id="GO:0000287">
    <property type="term" value="F:magnesium ion binding"/>
    <property type="evidence" value="ECO:0007669"/>
    <property type="project" value="UniProtKB-UniRule"/>
</dbReference>
<dbReference type="GO" id="GO:0051287">
    <property type="term" value="F:NAD binding"/>
    <property type="evidence" value="ECO:0007669"/>
    <property type="project" value="UniProtKB-UniRule"/>
</dbReference>
<dbReference type="SUPFAM" id="SSF53659">
    <property type="entry name" value="Isocitrate/Isopropylmalate dehydrogenase-like"/>
    <property type="match status" value="1"/>
</dbReference>
<dbReference type="PANTHER" id="PTHR11835:SF34">
    <property type="entry name" value="ISOCITRATE DEHYDROGENASE [NAD] SUBUNIT ALPHA, MITOCHONDRIAL"/>
    <property type="match status" value="1"/>
</dbReference>
<dbReference type="GO" id="GO:0005739">
    <property type="term" value="C:mitochondrion"/>
    <property type="evidence" value="ECO:0007669"/>
    <property type="project" value="UniProtKB-SubCell"/>
</dbReference>
<evidence type="ECO:0000259" key="15">
    <source>
        <dbReference type="SMART" id="SM01329"/>
    </source>
</evidence>
<dbReference type="PANTHER" id="PTHR11835">
    <property type="entry name" value="DECARBOXYLATING DEHYDROGENASES-ISOCITRATE, ISOPROPYLMALATE, TARTRATE"/>
    <property type="match status" value="1"/>
</dbReference>
<evidence type="ECO:0000256" key="6">
    <source>
        <dbReference type="ARBA" id="ARBA00022723"/>
    </source>
</evidence>
<reference evidence="16" key="2">
    <citation type="submission" date="2025-08" db="UniProtKB">
        <authorList>
            <consortium name="Ensembl"/>
        </authorList>
    </citation>
    <scope>IDENTIFICATION</scope>
</reference>
<evidence type="ECO:0000256" key="1">
    <source>
        <dbReference type="ARBA" id="ARBA00001936"/>
    </source>
</evidence>
<evidence type="ECO:0000256" key="14">
    <source>
        <dbReference type="RuleBase" id="RU361266"/>
    </source>
</evidence>
<evidence type="ECO:0000256" key="10">
    <source>
        <dbReference type="ARBA" id="ARBA00023027"/>
    </source>
</evidence>
<evidence type="ECO:0000256" key="9">
    <source>
        <dbReference type="ARBA" id="ARBA00023002"/>
    </source>
</evidence>
<dbReference type="OMA" id="MIPHDAK"/>
<comment type="cofactor">
    <cofactor evidence="2">
        <name>Mg(2+)</name>
        <dbReference type="ChEBI" id="CHEBI:18420"/>
    </cofactor>
</comment>
<evidence type="ECO:0000256" key="7">
    <source>
        <dbReference type="ARBA" id="ARBA00022842"/>
    </source>
</evidence>
<keyword evidence="5 14" id="KW-0816">Tricarboxylic acid cycle</keyword>
<evidence type="ECO:0000256" key="13">
    <source>
        <dbReference type="ARBA" id="ARBA00037577"/>
    </source>
</evidence>
<dbReference type="Proteomes" id="UP000233180">
    <property type="component" value="Unassembled WGS sequence"/>
</dbReference>
<evidence type="ECO:0000256" key="2">
    <source>
        <dbReference type="ARBA" id="ARBA00001946"/>
    </source>
</evidence>
<sequence>DHLNPGGGEIAVIRDLMAGPTWISKVSPLLGAFHNPKQVTKGFTGVVQSVTLIPGDDIGPEISAAVMKIFDAWEERNVTAIQGPGGKWMIPSENKMGLKGPLKTPIAEGHPSMNLPLCKTFDLYTNVRPCVSIEGYKTPYTDVNVVTIRENTEGEYSEIEHVIVDGVAQSIKPITEGASKPIAEFAFEYARNNHRNNVTAVHKANIMRMLDGLFLQKCREGAENCKDIKFNEMYLDTVCLNMVQDPSQFDVLIIPNLYGDILSDLCAGLIGGLGVTPSGNIGANGVAIFESIHGTAVDIAGKDMANPTALLLSSVLMLRHMGLFDHAARIEAACFATIKDGKSLTKDLGGNAKCSDFTEEICRQVKDLD</sequence>
<evidence type="ECO:0000256" key="12">
    <source>
        <dbReference type="ARBA" id="ARBA00037023"/>
    </source>
</evidence>
<comment type="subunit">
    <text evidence="4">Heterooligomer of subunits alpha (IDH3A), beta (IDH3B), and gamma (IDH3G) in the apparent ratio of 2:1:1. The heterodimer containing one IDH3A and one IDH3B subunit and the heterodimer containing one IDH3A and one IDH3G subunit assemble into a heterotetramer (which contains two subunits of IDH3A, one of IDH3B and one of IDH3G) and further into the heterooctamer.</text>
</comment>
<evidence type="ECO:0000256" key="8">
    <source>
        <dbReference type="ARBA" id="ARBA00022946"/>
    </source>
</evidence>
<dbReference type="FunFam" id="3.40.718.10:FF:000003">
    <property type="entry name" value="Isocitrate dehydrogenase [NAD] subunit, mitochondrial"/>
    <property type="match status" value="1"/>
</dbReference>
<keyword evidence="17" id="KW-1185">Reference proteome</keyword>
<accession>A0A2K6KP02</accession>
<comment type="function">
    <text evidence="13">Catalytic subunit of the enzyme which catalyzes the decarboxylation of isocitrate (ICT) into alpha-ketoglutarate. The heterodimer composed of the alpha (IDH3A) and beta (IDH3B) subunits and the heterodimer composed of the alpha (IDH3A) and gamma (IDH3G) subunits, have considerable basal activity but the full activity of the heterotetramer (containing two subunits of IDH3A, one of IDH3B and one of IDH3G) requires the assembly and cooperative function of both heterodimers.</text>
</comment>
<organism evidence="16 17">
    <name type="scientific">Rhinopithecus bieti</name>
    <name type="common">Black snub-nosed monkey</name>
    <name type="synonym">Pygathrix bieti</name>
    <dbReference type="NCBI Taxonomy" id="61621"/>
    <lineage>
        <taxon>Eukaryota</taxon>
        <taxon>Metazoa</taxon>
        <taxon>Chordata</taxon>
        <taxon>Craniata</taxon>
        <taxon>Vertebrata</taxon>
        <taxon>Euteleostomi</taxon>
        <taxon>Mammalia</taxon>
        <taxon>Eutheria</taxon>
        <taxon>Euarchontoglires</taxon>
        <taxon>Primates</taxon>
        <taxon>Haplorrhini</taxon>
        <taxon>Catarrhini</taxon>
        <taxon>Cercopithecidae</taxon>
        <taxon>Colobinae</taxon>
        <taxon>Rhinopithecus</taxon>
    </lineage>
</organism>
<dbReference type="GeneTree" id="ENSGT00950000182989"/>
<keyword evidence="6" id="KW-0479">Metal-binding</keyword>
<evidence type="ECO:0000256" key="11">
    <source>
        <dbReference type="ARBA" id="ARBA00023211"/>
    </source>
</evidence>
<evidence type="ECO:0000256" key="3">
    <source>
        <dbReference type="ARBA" id="ARBA00007769"/>
    </source>
</evidence>
<comment type="cofactor">
    <cofactor evidence="1">
        <name>Mn(2+)</name>
        <dbReference type="ChEBI" id="CHEBI:29035"/>
    </cofactor>
</comment>
<protein>
    <recommendedName>
        <fullName evidence="14">Isocitrate dehydrogenase [NAD] subunit, mitochondrial</fullName>
    </recommendedName>
</protein>
<dbReference type="PROSITE" id="PS00470">
    <property type="entry name" value="IDH_IMDH"/>
    <property type="match status" value="1"/>
</dbReference>
<dbReference type="SMART" id="SM01329">
    <property type="entry name" value="Iso_dh"/>
    <property type="match status" value="1"/>
</dbReference>
<comment type="similarity">
    <text evidence="3 14">Belongs to the isocitrate and isopropylmalate dehydrogenases family.</text>
</comment>
<keyword evidence="11" id="KW-0464">Manganese</keyword>
<dbReference type="NCBIfam" id="TIGR00175">
    <property type="entry name" value="mito_nad_idh"/>
    <property type="match status" value="1"/>
</dbReference>
<evidence type="ECO:0000256" key="4">
    <source>
        <dbReference type="ARBA" id="ARBA00011525"/>
    </source>
</evidence>
<comment type="catalytic activity">
    <reaction evidence="12">
        <text>D-threo-isocitrate + NAD(+) = 2-oxoglutarate + CO2 + NADH</text>
        <dbReference type="Rhea" id="RHEA:23632"/>
        <dbReference type="ChEBI" id="CHEBI:15562"/>
        <dbReference type="ChEBI" id="CHEBI:16526"/>
        <dbReference type="ChEBI" id="CHEBI:16810"/>
        <dbReference type="ChEBI" id="CHEBI:57540"/>
        <dbReference type="ChEBI" id="CHEBI:57945"/>
        <dbReference type="EC" id="1.1.1.41"/>
    </reaction>
    <physiologicalReaction direction="left-to-right" evidence="12">
        <dbReference type="Rhea" id="RHEA:23633"/>
    </physiologicalReaction>
</comment>
<proteinExistence type="inferred from homology"/>
<keyword evidence="10" id="KW-0520">NAD</keyword>
<dbReference type="InterPro" id="IPR024084">
    <property type="entry name" value="IsoPropMal-DH-like_dom"/>
</dbReference>
<evidence type="ECO:0000313" key="16">
    <source>
        <dbReference type="Ensembl" id="ENSRBIP00000012995.1"/>
    </source>
</evidence>
<dbReference type="Pfam" id="PF00180">
    <property type="entry name" value="Iso_dh"/>
    <property type="match status" value="1"/>
</dbReference>
<dbReference type="AlphaFoldDB" id="A0A2K6KP02"/>
<dbReference type="Gene3D" id="3.40.718.10">
    <property type="entry name" value="Isopropylmalate Dehydrogenase"/>
    <property type="match status" value="1"/>
</dbReference>
<reference evidence="16 17" key="1">
    <citation type="submission" date="2016-06" db="EMBL/GenBank/DDBJ databases">
        <title>Genome of Rhinopithecus bieti.</title>
        <authorList>
            <person name="Wu"/>
            <person name="C.-I. and Zhang"/>
            <person name="Y."/>
        </authorList>
    </citation>
    <scope>NUCLEOTIDE SEQUENCE</scope>
</reference>
<name>A0A2K6KP02_RHIBE</name>